<dbReference type="EMBL" id="CP053073">
    <property type="protein sequence ID" value="QJR16714.1"/>
    <property type="molecule type" value="Genomic_DNA"/>
</dbReference>
<proteinExistence type="predicted"/>
<dbReference type="RefSeq" id="WP_212758132.1">
    <property type="nucleotide sequence ID" value="NZ_CP053073.1"/>
</dbReference>
<keyword evidence="3" id="KW-1185">Reference proteome</keyword>
<reference evidence="2 3" key="1">
    <citation type="submission" date="2020-04" db="EMBL/GenBank/DDBJ databases">
        <title>Usitatibacter rugosus gen. nov., sp. nov. and Usitatibacter palustris sp. nov., novel members of Usitatibacteraceae fam. nov. within the order Nitrosomonadales isolated from soil.</title>
        <authorList>
            <person name="Huber K.J."/>
            <person name="Neumann-Schaal M."/>
            <person name="Geppert A."/>
            <person name="Luckner M."/>
            <person name="Wanner G."/>
            <person name="Overmann J."/>
        </authorList>
    </citation>
    <scope>NUCLEOTIDE SEQUENCE [LARGE SCALE GENOMIC DNA]</scope>
    <source>
        <strain evidence="2 3">Swamp67</strain>
    </source>
</reference>
<evidence type="ECO:0000313" key="2">
    <source>
        <dbReference type="EMBL" id="QJR16714.1"/>
    </source>
</evidence>
<accession>A0A6M4HDP7</accession>
<organism evidence="2 3">
    <name type="scientific">Usitatibacter palustris</name>
    <dbReference type="NCBI Taxonomy" id="2732487"/>
    <lineage>
        <taxon>Bacteria</taxon>
        <taxon>Pseudomonadati</taxon>
        <taxon>Pseudomonadota</taxon>
        <taxon>Betaproteobacteria</taxon>
        <taxon>Nitrosomonadales</taxon>
        <taxon>Usitatibacteraceae</taxon>
        <taxon>Usitatibacter</taxon>
    </lineage>
</organism>
<dbReference type="Pfam" id="PF13643">
    <property type="entry name" value="DUF4145"/>
    <property type="match status" value="1"/>
</dbReference>
<feature type="domain" description="DUF4145" evidence="1">
    <location>
        <begin position="88"/>
        <end position="180"/>
    </location>
</feature>
<dbReference type="KEGG" id="upl:DSM104440_03550"/>
<dbReference type="InParanoid" id="A0A6M4HDP7"/>
<sequence>MSGSHVPSGLWEQWATSAQSLIRAVFGEVSPHYQNFVKALSDCSGYDHQVHVLKGIFQSAKEDFDGGYVFNVDLRVSGEVFGDFVTLARQALSEGHKDVAAVLACAALEDALKRYAATNGLEVGDKVMQEVVNALKAKGLVSGAQKSLLDAMPKIRDYAMHANWDKIAAPDVNSVIAFVESLLLTKFSNG</sequence>
<evidence type="ECO:0000313" key="3">
    <source>
        <dbReference type="Proteomes" id="UP000503096"/>
    </source>
</evidence>
<dbReference type="Proteomes" id="UP000503096">
    <property type="component" value="Chromosome"/>
</dbReference>
<evidence type="ECO:0000259" key="1">
    <source>
        <dbReference type="Pfam" id="PF13643"/>
    </source>
</evidence>
<gene>
    <name evidence="2" type="ORF">DSM104440_03550</name>
</gene>
<name>A0A6M4HDP7_9PROT</name>
<dbReference type="AlphaFoldDB" id="A0A6M4HDP7"/>
<dbReference type="InterPro" id="IPR025285">
    <property type="entry name" value="DUF4145"/>
</dbReference>
<protein>
    <recommendedName>
        <fullName evidence="1">DUF4145 domain-containing protein</fullName>
    </recommendedName>
</protein>